<dbReference type="InterPro" id="IPR036688">
    <property type="entry name" value="MoeA_C_domain_IV_sf"/>
</dbReference>
<dbReference type="GO" id="GO:0061599">
    <property type="term" value="F:molybdopterin molybdotransferase activity"/>
    <property type="evidence" value="ECO:0007669"/>
    <property type="project" value="UniProtKB-UniRule"/>
</dbReference>
<dbReference type="NCBIfam" id="NF011068">
    <property type="entry name" value="PRK14498.1"/>
    <property type="match status" value="1"/>
</dbReference>
<evidence type="ECO:0000256" key="2">
    <source>
        <dbReference type="ARBA" id="ARBA00005046"/>
    </source>
</evidence>
<evidence type="ECO:0000313" key="9">
    <source>
        <dbReference type="Proteomes" id="UP000035068"/>
    </source>
</evidence>
<dbReference type="SUPFAM" id="SSF53850">
    <property type="entry name" value="Periplasmic binding protein-like II"/>
    <property type="match status" value="1"/>
</dbReference>
<organism evidence="8 9">
    <name type="scientific">Geoalkalibacter ferrihydriticus DSM 17813</name>
    <dbReference type="NCBI Taxonomy" id="1121915"/>
    <lineage>
        <taxon>Bacteria</taxon>
        <taxon>Pseudomonadati</taxon>
        <taxon>Thermodesulfobacteriota</taxon>
        <taxon>Desulfuromonadia</taxon>
        <taxon>Desulfuromonadales</taxon>
        <taxon>Geoalkalibacteraceae</taxon>
        <taxon>Geoalkalibacter</taxon>
    </lineage>
</organism>
<evidence type="ECO:0000259" key="7">
    <source>
        <dbReference type="SMART" id="SM00852"/>
    </source>
</evidence>
<comment type="function">
    <text evidence="1 6">Catalyzes the insertion of molybdate into adenylated molybdopterin with the concomitant release of AMP.</text>
</comment>
<dbReference type="InterPro" id="IPR024370">
    <property type="entry name" value="PBP_domain"/>
</dbReference>
<evidence type="ECO:0000313" key="8">
    <source>
        <dbReference type="EMBL" id="KIH77323.1"/>
    </source>
</evidence>
<dbReference type="Proteomes" id="UP000035068">
    <property type="component" value="Unassembled WGS sequence"/>
</dbReference>
<gene>
    <name evidence="8" type="ORF">GFER_00765</name>
</gene>
<dbReference type="UniPathway" id="UPA00344"/>
<dbReference type="RefSeq" id="WP_040095195.1">
    <property type="nucleotide sequence ID" value="NZ_JWJD01000001.1"/>
</dbReference>
<comment type="cofactor">
    <cofactor evidence="6">
        <name>Mg(2+)</name>
        <dbReference type="ChEBI" id="CHEBI:18420"/>
    </cofactor>
</comment>
<dbReference type="GO" id="GO:0005829">
    <property type="term" value="C:cytosol"/>
    <property type="evidence" value="ECO:0007669"/>
    <property type="project" value="TreeGrafter"/>
</dbReference>
<dbReference type="Gene3D" id="2.170.190.11">
    <property type="entry name" value="Molybdopterin biosynthesis moea protein, domain 3"/>
    <property type="match status" value="1"/>
</dbReference>
<dbReference type="GO" id="GO:0046872">
    <property type="term" value="F:metal ion binding"/>
    <property type="evidence" value="ECO:0007669"/>
    <property type="project" value="UniProtKB-UniRule"/>
</dbReference>
<proteinExistence type="inferred from homology"/>
<keyword evidence="6" id="KW-0479">Metal-binding</keyword>
<dbReference type="InterPro" id="IPR005110">
    <property type="entry name" value="MoeA_linker/N"/>
</dbReference>
<dbReference type="Pfam" id="PF03453">
    <property type="entry name" value="MoeA_N"/>
    <property type="match status" value="1"/>
</dbReference>
<dbReference type="EC" id="2.10.1.1" evidence="6"/>
<dbReference type="SUPFAM" id="SSF63867">
    <property type="entry name" value="MoeA C-terminal domain-like"/>
    <property type="match status" value="1"/>
</dbReference>
<dbReference type="Gene3D" id="3.40.190.10">
    <property type="entry name" value="Periplasmic binding protein-like II"/>
    <property type="match status" value="1"/>
</dbReference>
<evidence type="ECO:0000256" key="6">
    <source>
        <dbReference type="RuleBase" id="RU365090"/>
    </source>
</evidence>
<dbReference type="Pfam" id="PF00994">
    <property type="entry name" value="MoCF_biosynth"/>
    <property type="match status" value="1"/>
</dbReference>
<dbReference type="InterPro" id="IPR036135">
    <property type="entry name" value="MoeA_linker/N_sf"/>
</dbReference>
<name>A0A0C2EFD4_9BACT</name>
<dbReference type="PANTHER" id="PTHR10192:SF16">
    <property type="entry name" value="MOLYBDOPTERIN MOLYBDENUMTRANSFERASE"/>
    <property type="match status" value="1"/>
</dbReference>
<sequence length="647" mass="69692">MSQRNIYLQTLTVADALERGRTALERDRLVAAVTIQTHEAAGRVTAAPVYARVSSPPYHSAAMDGYAVRAEETFGAREETPLKLTPGRTCFPINTGQPLPDETNAVIKIEDIIQLPGGEIEIDAAAYPWMHVRRIGEDIVATELLLPQNHLLSPYDIGALLTAGVWELETWEEIRMTFIPTGDEVLDFTTRPTPAPGQVIESNSQIFCALARQWGAQPRRVSPVADDPDKLRAAVIAGLESDAHVVVVGAGSSAGSKDFTRRVFDELGQVLAHGLAISPGKPTLLAVARGKLLIGAPGFPGSAIVCFEEILAPLVAWLGRRQPPQRPRKTVRLSRKTPSRLGIEEILRLAVGTCGAQAIATPFGRGAGLLSTLIRAQALARIPAAGEGIEQGAEMEAELLVPESSLERVLLHVGSHDNTLDLLTNEMMGLTEPYRLVSTNVGSLGGLTALKNDAAMISGCHLFDPQTQDFNFPFLQRYLPDLAVTVVNLAIRHQGFIVAPGNPKGISSLADLARADVSFVNRQRGAGTRILLDHHLRQAGIAPQQIRGYQREEHTHMAVAVNVLSGASDCGLGILSAARALGLDFVPLAPERYDLVIPDSLLNDPRILTLLELLRTEAFQKKIQDLGGYETCLTGQIMTAGQGLGRE</sequence>
<reference evidence="8 9" key="1">
    <citation type="submission" date="2014-12" db="EMBL/GenBank/DDBJ databases">
        <title>Genomes of Geoalkalibacter ferrihydriticus and Geoalkalibacter subterraneus, two haloalkaliphilic metal-reducing members of the Geobacteraceae.</title>
        <authorList>
            <person name="Badalamenti J.P."/>
            <person name="Torres C.I."/>
            <person name="Krajmalnik-Brown R."/>
            <person name="Bond D.R."/>
        </authorList>
    </citation>
    <scope>NUCLEOTIDE SEQUENCE [LARGE SCALE GENOMIC DNA]</scope>
    <source>
        <strain evidence="8 9">DSM 17813</strain>
    </source>
</reference>
<evidence type="ECO:0000256" key="4">
    <source>
        <dbReference type="ARBA" id="ARBA00023150"/>
    </source>
</evidence>
<dbReference type="CDD" id="cd00887">
    <property type="entry name" value="MoeA"/>
    <property type="match status" value="1"/>
</dbReference>
<keyword evidence="6" id="KW-0500">Molybdenum</keyword>
<dbReference type="Pfam" id="PF03454">
    <property type="entry name" value="MoeA_C"/>
    <property type="match status" value="1"/>
</dbReference>
<evidence type="ECO:0000256" key="1">
    <source>
        <dbReference type="ARBA" id="ARBA00002901"/>
    </source>
</evidence>
<dbReference type="InterPro" id="IPR038987">
    <property type="entry name" value="MoeA-like"/>
</dbReference>
<dbReference type="Gene3D" id="3.40.980.10">
    <property type="entry name" value="MoaB/Mog-like domain"/>
    <property type="match status" value="1"/>
</dbReference>
<keyword evidence="6" id="KW-0808">Transferase</keyword>
<dbReference type="SUPFAM" id="SSF53218">
    <property type="entry name" value="Molybdenum cofactor biosynthesis proteins"/>
    <property type="match status" value="1"/>
</dbReference>
<keyword evidence="6" id="KW-0460">Magnesium</keyword>
<evidence type="ECO:0000256" key="5">
    <source>
        <dbReference type="ARBA" id="ARBA00047317"/>
    </source>
</evidence>
<dbReference type="PANTHER" id="PTHR10192">
    <property type="entry name" value="MOLYBDOPTERIN BIOSYNTHESIS PROTEIN"/>
    <property type="match status" value="1"/>
</dbReference>
<dbReference type="InterPro" id="IPR036425">
    <property type="entry name" value="MoaB/Mog-like_dom_sf"/>
</dbReference>
<dbReference type="SUPFAM" id="SSF63882">
    <property type="entry name" value="MoeA N-terminal region -like"/>
    <property type="match status" value="1"/>
</dbReference>
<comment type="caution">
    <text evidence="8">The sequence shown here is derived from an EMBL/GenBank/DDBJ whole genome shotgun (WGS) entry which is preliminary data.</text>
</comment>
<dbReference type="EMBL" id="JWJD01000001">
    <property type="protein sequence ID" value="KIH77323.1"/>
    <property type="molecule type" value="Genomic_DNA"/>
</dbReference>
<dbReference type="GO" id="GO:0006777">
    <property type="term" value="P:Mo-molybdopterin cofactor biosynthetic process"/>
    <property type="evidence" value="ECO:0007669"/>
    <property type="project" value="UniProtKB-UniRule"/>
</dbReference>
<dbReference type="Gene3D" id="2.40.340.10">
    <property type="entry name" value="MoeA, C-terminal, domain IV"/>
    <property type="match status" value="1"/>
</dbReference>
<dbReference type="AlphaFoldDB" id="A0A0C2EFD4"/>
<keyword evidence="4 6" id="KW-0501">Molybdenum cofactor biosynthesis</keyword>
<feature type="domain" description="MoaB/Mog" evidence="7">
    <location>
        <begin position="177"/>
        <end position="317"/>
    </location>
</feature>
<accession>A0A0C2EFD4</accession>
<dbReference type="InterPro" id="IPR001453">
    <property type="entry name" value="MoaB/Mog_dom"/>
</dbReference>
<dbReference type="Pfam" id="PF12727">
    <property type="entry name" value="PBP_like"/>
    <property type="match status" value="1"/>
</dbReference>
<evidence type="ECO:0000256" key="3">
    <source>
        <dbReference type="ARBA" id="ARBA00010763"/>
    </source>
</evidence>
<dbReference type="Gene3D" id="3.90.105.10">
    <property type="entry name" value="Molybdopterin biosynthesis moea protein, domain 2"/>
    <property type="match status" value="1"/>
</dbReference>
<dbReference type="SMART" id="SM00852">
    <property type="entry name" value="MoCF_biosynth"/>
    <property type="match status" value="1"/>
</dbReference>
<comment type="pathway">
    <text evidence="2 6">Cofactor biosynthesis; molybdopterin biosynthesis.</text>
</comment>
<protein>
    <recommendedName>
        <fullName evidence="6">Molybdopterin molybdenumtransferase</fullName>
        <ecNumber evidence="6">2.10.1.1</ecNumber>
    </recommendedName>
</protein>
<comment type="catalytic activity">
    <reaction evidence="5">
        <text>adenylyl-molybdopterin + molybdate = Mo-molybdopterin + AMP + H(+)</text>
        <dbReference type="Rhea" id="RHEA:35047"/>
        <dbReference type="ChEBI" id="CHEBI:15378"/>
        <dbReference type="ChEBI" id="CHEBI:36264"/>
        <dbReference type="ChEBI" id="CHEBI:62727"/>
        <dbReference type="ChEBI" id="CHEBI:71302"/>
        <dbReference type="ChEBI" id="CHEBI:456215"/>
        <dbReference type="EC" id="2.10.1.1"/>
    </reaction>
</comment>
<comment type="similarity">
    <text evidence="3 6">Belongs to the MoeA family.</text>
</comment>
<dbReference type="InterPro" id="IPR005111">
    <property type="entry name" value="MoeA_C_domain_IV"/>
</dbReference>
<keyword evidence="9" id="KW-1185">Reference proteome</keyword>